<dbReference type="InterPro" id="IPR036815">
    <property type="entry name" value="14-3-3_dom_sf"/>
</dbReference>
<dbReference type="Proteomes" id="UP000694569">
    <property type="component" value="Unplaced"/>
</dbReference>
<evidence type="ECO:0000313" key="1">
    <source>
        <dbReference type="Ensembl" id="ENSLLEP00000039788.1"/>
    </source>
</evidence>
<dbReference type="GeneTree" id="ENSGT00910000146738"/>
<dbReference type="SUPFAM" id="SSF48445">
    <property type="entry name" value="14-3-3 protein"/>
    <property type="match status" value="1"/>
</dbReference>
<dbReference type="Ensembl" id="ENSLLET00000041391.1">
    <property type="protein sequence ID" value="ENSLLEP00000039788.1"/>
    <property type="gene ID" value="ENSLLEG00000025278.1"/>
</dbReference>
<evidence type="ECO:0000313" key="2">
    <source>
        <dbReference type="Proteomes" id="UP000694569"/>
    </source>
</evidence>
<accession>A0A8C5QMP0</accession>
<organism evidence="1 2">
    <name type="scientific">Leptobrachium leishanense</name>
    <name type="common">Leishan spiny toad</name>
    <dbReference type="NCBI Taxonomy" id="445787"/>
    <lineage>
        <taxon>Eukaryota</taxon>
        <taxon>Metazoa</taxon>
        <taxon>Chordata</taxon>
        <taxon>Craniata</taxon>
        <taxon>Vertebrata</taxon>
        <taxon>Euteleostomi</taxon>
        <taxon>Amphibia</taxon>
        <taxon>Batrachia</taxon>
        <taxon>Anura</taxon>
        <taxon>Pelobatoidea</taxon>
        <taxon>Megophryidae</taxon>
        <taxon>Leptobrachium</taxon>
    </lineage>
</organism>
<dbReference type="AlphaFoldDB" id="A0A8C5QMP0"/>
<sequence>MGVGLLQNNRKKKDPDALHHSEPVIRLYTCECNIVETELKRICTDILNVLDKHLIPAATTGGLQRTAWSLIKLQVILFPVRRCWNHRPFCG</sequence>
<dbReference type="Gene3D" id="1.20.190.20">
    <property type="entry name" value="14-3-3 domain"/>
    <property type="match status" value="1"/>
</dbReference>
<proteinExistence type="predicted"/>
<name>A0A8C5QMP0_9ANUR</name>
<protein>
    <submittedName>
        <fullName evidence="1">Uncharacterized protein</fullName>
    </submittedName>
</protein>
<keyword evidence="2" id="KW-1185">Reference proteome</keyword>
<reference evidence="1" key="1">
    <citation type="submission" date="2025-08" db="UniProtKB">
        <authorList>
            <consortium name="Ensembl"/>
        </authorList>
    </citation>
    <scope>IDENTIFICATION</scope>
</reference>
<reference evidence="1" key="2">
    <citation type="submission" date="2025-09" db="UniProtKB">
        <authorList>
            <consortium name="Ensembl"/>
        </authorList>
    </citation>
    <scope>IDENTIFICATION</scope>
</reference>